<dbReference type="STRING" id="105231.A0A1Y1IA92"/>
<keyword evidence="8" id="KW-0496">Mitochondrion</keyword>
<evidence type="ECO:0000256" key="7">
    <source>
        <dbReference type="ARBA" id="ARBA00023065"/>
    </source>
</evidence>
<evidence type="ECO:0000256" key="8">
    <source>
        <dbReference type="ARBA" id="ARBA00023128"/>
    </source>
</evidence>
<keyword evidence="9" id="KW-0472">Membrane</keyword>
<organism evidence="11 12">
    <name type="scientific">Klebsormidium nitens</name>
    <name type="common">Green alga</name>
    <name type="synonym">Ulothrix nitens</name>
    <dbReference type="NCBI Taxonomy" id="105231"/>
    <lineage>
        <taxon>Eukaryota</taxon>
        <taxon>Viridiplantae</taxon>
        <taxon>Streptophyta</taxon>
        <taxon>Klebsormidiophyceae</taxon>
        <taxon>Klebsormidiales</taxon>
        <taxon>Klebsormidiaceae</taxon>
        <taxon>Klebsormidium</taxon>
    </lineage>
</organism>
<dbReference type="Gene3D" id="6.10.280.70">
    <property type="match status" value="1"/>
</dbReference>
<evidence type="ECO:0000313" key="11">
    <source>
        <dbReference type="EMBL" id="GAQ86872.1"/>
    </source>
</evidence>
<keyword evidence="6" id="KW-0999">Mitochondrion inner membrane</keyword>
<keyword evidence="12" id="KW-1185">Reference proteome</keyword>
<dbReference type="AlphaFoldDB" id="A0A1Y1IA92"/>
<keyword evidence="7" id="KW-0406">Ion transport</keyword>
<dbReference type="OMA" id="TPQYKAK"/>
<dbReference type="InterPro" id="IPR036228">
    <property type="entry name" value="ATP_synth_F0_dsu_sf_mt"/>
</dbReference>
<evidence type="ECO:0000256" key="6">
    <source>
        <dbReference type="ARBA" id="ARBA00022792"/>
    </source>
</evidence>
<dbReference type="InterPro" id="IPR008689">
    <property type="entry name" value="ATP_synth_F0_dsu_mt"/>
</dbReference>
<evidence type="ECO:0000256" key="5">
    <source>
        <dbReference type="ARBA" id="ARBA00022781"/>
    </source>
</evidence>
<dbReference type="Proteomes" id="UP000054558">
    <property type="component" value="Unassembled WGS sequence"/>
</dbReference>
<gene>
    <name evidence="11" type="ORF">KFL_003170110</name>
</gene>
<dbReference type="EMBL" id="DF237266">
    <property type="protein sequence ID" value="GAQ86872.1"/>
    <property type="molecule type" value="Genomic_DNA"/>
</dbReference>
<evidence type="ECO:0000256" key="9">
    <source>
        <dbReference type="ARBA" id="ARBA00023136"/>
    </source>
</evidence>
<reference evidence="11 12" key="1">
    <citation type="journal article" date="2014" name="Nat. Commun.">
        <title>Klebsormidium flaccidum genome reveals primary factors for plant terrestrial adaptation.</title>
        <authorList>
            <person name="Hori K."/>
            <person name="Maruyama F."/>
            <person name="Fujisawa T."/>
            <person name="Togashi T."/>
            <person name="Yamamoto N."/>
            <person name="Seo M."/>
            <person name="Sato S."/>
            <person name="Yamada T."/>
            <person name="Mori H."/>
            <person name="Tajima N."/>
            <person name="Moriyama T."/>
            <person name="Ikeuchi M."/>
            <person name="Watanabe M."/>
            <person name="Wada H."/>
            <person name="Kobayashi K."/>
            <person name="Saito M."/>
            <person name="Masuda T."/>
            <person name="Sasaki-Sekimoto Y."/>
            <person name="Mashiguchi K."/>
            <person name="Awai K."/>
            <person name="Shimojima M."/>
            <person name="Masuda S."/>
            <person name="Iwai M."/>
            <person name="Nobusawa T."/>
            <person name="Narise T."/>
            <person name="Kondo S."/>
            <person name="Saito H."/>
            <person name="Sato R."/>
            <person name="Murakawa M."/>
            <person name="Ihara Y."/>
            <person name="Oshima-Yamada Y."/>
            <person name="Ohtaka K."/>
            <person name="Satoh M."/>
            <person name="Sonobe K."/>
            <person name="Ishii M."/>
            <person name="Ohtani R."/>
            <person name="Kanamori-Sato M."/>
            <person name="Honoki R."/>
            <person name="Miyazaki D."/>
            <person name="Mochizuki H."/>
            <person name="Umetsu J."/>
            <person name="Higashi K."/>
            <person name="Shibata D."/>
            <person name="Kamiya Y."/>
            <person name="Sato N."/>
            <person name="Nakamura Y."/>
            <person name="Tabata S."/>
            <person name="Ida S."/>
            <person name="Kurokawa K."/>
            <person name="Ohta H."/>
        </authorList>
    </citation>
    <scope>NUCLEOTIDE SEQUENCE [LARGE SCALE GENOMIC DNA]</scope>
    <source>
        <strain evidence="11 12">NIES-2285</strain>
    </source>
</reference>
<dbReference type="SUPFAM" id="SSF161065">
    <property type="entry name" value="ATP synthase D chain-like"/>
    <property type="match status" value="1"/>
</dbReference>
<evidence type="ECO:0000256" key="2">
    <source>
        <dbReference type="ARBA" id="ARBA00006842"/>
    </source>
</evidence>
<sequence length="169" mass="19451">MSAKAAAEKAVKTVRGIDWGLLERLVKSDDGRKELLTLRRTIDETRTQLDLFRKRKPVNIDWNYYKAELNPVMIDEFKAAYEDVKIGEYKETLSPKFEQDYKEMVTKAAEAAKEAKVEAAKLEAEAKELEKQKAALKTLTADEYFKSHPQVLEQIDDEIRQGIWGPSKE</sequence>
<name>A0A1Y1IA92_KLENI</name>
<dbReference type="GO" id="GO:0005743">
    <property type="term" value="C:mitochondrial inner membrane"/>
    <property type="evidence" value="ECO:0007669"/>
    <property type="project" value="UniProtKB-SubCell"/>
</dbReference>
<keyword evidence="4" id="KW-0138">CF(0)</keyword>
<comment type="subcellular location">
    <subcellularLocation>
        <location evidence="1">Mitochondrion inner membrane</location>
    </subcellularLocation>
</comment>
<dbReference type="OrthoDB" id="35799at2759"/>
<dbReference type="GO" id="GO:0045259">
    <property type="term" value="C:proton-transporting ATP synthase complex"/>
    <property type="evidence" value="ECO:0007669"/>
    <property type="project" value="UniProtKB-KW"/>
</dbReference>
<proteinExistence type="inferred from homology"/>
<dbReference type="Pfam" id="PF05873">
    <property type="entry name" value="Mt_ATP-synt_D"/>
    <property type="match status" value="1"/>
</dbReference>
<accession>A0A1Y1IA92</accession>
<dbReference type="GO" id="GO:0015986">
    <property type="term" value="P:proton motive force-driven ATP synthesis"/>
    <property type="evidence" value="ECO:0000318"/>
    <property type="project" value="GO_Central"/>
</dbReference>
<evidence type="ECO:0000256" key="3">
    <source>
        <dbReference type="ARBA" id="ARBA00022448"/>
    </source>
</evidence>
<evidence type="ECO:0000256" key="1">
    <source>
        <dbReference type="ARBA" id="ARBA00004273"/>
    </source>
</evidence>
<evidence type="ECO:0000256" key="4">
    <source>
        <dbReference type="ARBA" id="ARBA00022547"/>
    </source>
</evidence>
<evidence type="ECO:0000256" key="10">
    <source>
        <dbReference type="SAM" id="Coils"/>
    </source>
</evidence>
<comment type="similarity">
    <text evidence="2">Belongs to the ATPase d subunit family.</text>
</comment>
<feature type="coiled-coil region" evidence="10">
    <location>
        <begin position="105"/>
        <end position="142"/>
    </location>
</feature>
<dbReference type="GO" id="GO:0015078">
    <property type="term" value="F:proton transmembrane transporter activity"/>
    <property type="evidence" value="ECO:0007669"/>
    <property type="project" value="InterPro"/>
</dbReference>
<protein>
    <submittedName>
        <fullName evidence="11">Mitochondrial F1F0-ATP synthase subunit d/ATP7</fullName>
    </submittedName>
</protein>
<keyword evidence="3" id="KW-0813">Transport</keyword>
<keyword evidence="5" id="KW-0375">Hydrogen ion transport</keyword>
<dbReference type="PANTHER" id="PTHR12700">
    <property type="entry name" value="ATP SYNTHASE SUBUNIT D, MITOCHONDRIAL"/>
    <property type="match status" value="1"/>
</dbReference>
<evidence type="ECO:0000313" key="12">
    <source>
        <dbReference type="Proteomes" id="UP000054558"/>
    </source>
</evidence>
<keyword evidence="10" id="KW-0175">Coiled coil</keyword>